<reference evidence="8" key="1">
    <citation type="submission" date="2022-08" db="EMBL/GenBank/DDBJ databases">
        <title>Novel sulfate-reducing endosymbionts in the free-living metamonad Anaeramoeba.</title>
        <authorList>
            <person name="Jerlstrom-Hultqvist J."/>
            <person name="Cepicka I."/>
            <person name="Gallot-Lavallee L."/>
            <person name="Salas-Leiva D."/>
            <person name="Curtis B.A."/>
            <person name="Zahonova K."/>
            <person name="Pipaliya S."/>
            <person name="Dacks J."/>
            <person name="Roger A.J."/>
        </authorList>
    </citation>
    <scope>NUCLEOTIDE SEQUENCE</scope>
    <source>
        <strain evidence="8">Schooner1</strain>
    </source>
</reference>
<evidence type="ECO:0000256" key="5">
    <source>
        <dbReference type="RuleBase" id="RU004273"/>
    </source>
</evidence>
<dbReference type="PROSITE" id="PS00125">
    <property type="entry name" value="SER_THR_PHOSPHATASE"/>
    <property type="match status" value="1"/>
</dbReference>
<organism evidence="7 9">
    <name type="scientific">Anaeramoeba flamelloides</name>
    <dbReference type="NCBI Taxonomy" id="1746091"/>
    <lineage>
        <taxon>Eukaryota</taxon>
        <taxon>Metamonada</taxon>
        <taxon>Anaeramoebidae</taxon>
        <taxon>Anaeramoeba</taxon>
    </lineage>
</organism>
<evidence type="ECO:0000256" key="2">
    <source>
        <dbReference type="ARBA" id="ARBA00022801"/>
    </source>
</evidence>
<evidence type="ECO:0000259" key="6">
    <source>
        <dbReference type="PROSITE" id="PS00125"/>
    </source>
</evidence>
<dbReference type="Proteomes" id="UP001146793">
    <property type="component" value="Unassembled WGS sequence"/>
</dbReference>
<dbReference type="EC" id="3.1.3.16" evidence="5"/>
<feature type="domain" description="Serine/threonine specific protein phosphatases" evidence="6">
    <location>
        <begin position="107"/>
        <end position="112"/>
    </location>
</feature>
<dbReference type="Pfam" id="PF00149">
    <property type="entry name" value="Metallophos"/>
    <property type="match status" value="1"/>
</dbReference>
<dbReference type="AlphaFoldDB" id="A0AAV7ZBB9"/>
<accession>A0AAV7ZBB9</accession>
<dbReference type="Gene3D" id="3.60.21.10">
    <property type="match status" value="1"/>
</dbReference>
<dbReference type="SUPFAM" id="SSF56300">
    <property type="entry name" value="Metallo-dependent phosphatases"/>
    <property type="match status" value="1"/>
</dbReference>
<dbReference type="InterPro" id="IPR047129">
    <property type="entry name" value="PPA2-like"/>
</dbReference>
<dbReference type="InterPro" id="IPR004843">
    <property type="entry name" value="Calcineurin-like_PHP"/>
</dbReference>
<name>A0AAV7ZBB9_9EUKA</name>
<sequence length="303" mass="35109">MDLDKHLENLRSCEYLPEEDLFEICEKVKEIVIEENNVQAIQSPVTICGDIHGQFYDLMELFRIGGEVGDTNYVFLGDYIDRGYYSLETFTLLMVLKVKYPNQIFLLRGNHESRQITQAYGFYDECFQKYGSANAWKYCTEVFDYLALGAIIDGTVLCLHGGLSPEIRTIEQIRRIDRMEEIPQEGGFCDLVWSDPENIDGWKQSPRGAGWLFGKNIANSFMQQNHLSLICRAHQLVQEGWKYSFEEEKVVTIWSAPNYFYRSGNVASILELNDKLTRKFIVFTEVPNEERVFPSTVSMPMFL</sequence>
<evidence type="ECO:0000256" key="3">
    <source>
        <dbReference type="ARBA" id="ARBA00022912"/>
    </source>
</evidence>
<evidence type="ECO:0000313" key="9">
    <source>
        <dbReference type="Proteomes" id="UP001146793"/>
    </source>
</evidence>
<dbReference type="CDD" id="cd07415">
    <property type="entry name" value="MPP_PP2A_PP4_PP6"/>
    <property type="match status" value="1"/>
</dbReference>
<dbReference type="GO" id="GO:0046872">
    <property type="term" value="F:metal ion binding"/>
    <property type="evidence" value="ECO:0007669"/>
    <property type="project" value="UniProtKB-KW"/>
</dbReference>
<evidence type="ECO:0000313" key="8">
    <source>
        <dbReference type="EMBL" id="KAJ6248968.1"/>
    </source>
</evidence>
<keyword evidence="10" id="KW-1185">Reference proteome</keyword>
<comment type="catalytic activity">
    <reaction evidence="5">
        <text>O-phospho-L-threonyl-[protein] + H2O = L-threonyl-[protein] + phosphate</text>
        <dbReference type="Rhea" id="RHEA:47004"/>
        <dbReference type="Rhea" id="RHEA-COMP:11060"/>
        <dbReference type="Rhea" id="RHEA-COMP:11605"/>
        <dbReference type="ChEBI" id="CHEBI:15377"/>
        <dbReference type="ChEBI" id="CHEBI:30013"/>
        <dbReference type="ChEBI" id="CHEBI:43474"/>
        <dbReference type="ChEBI" id="CHEBI:61977"/>
        <dbReference type="EC" id="3.1.3.16"/>
    </reaction>
</comment>
<proteinExistence type="inferred from homology"/>
<comment type="similarity">
    <text evidence="5">Belongs to the PPP phosphatase family.</text>
</comment>
<comment type="caution">
    <text evidence="7">The sequence shown here is derived from an EMBL/GenBank/DDBJ whole genome shotgun (WGS) entry which is preliminary data.</text>
</comment>
<dbReference type="InterPro" id="IPR006186">
    <property type="entry name" value="Ser/Thr-sp_prot-phosphatase"/>
</dbReference>
<evidence type="ECO:0000313" key="10">
    <source>
        <dbReference type="Proteomes" id="UP001150062"/>
    </source>
</evidence>
<gene>
    <name evidence="7" type="ORF">M0812_16480</name>
    <name evidence="8" type="ORF">M0813_00126</name>
</gene>
<dbReference type="FunFam" id="3.60.21.10:FF:000005">
    <property type="entry name" value="Serine/threonine-protein phosphatase"/>
    <property type="match status" value="1"/>
</dbReference>
<dbReference type="EMBL" id="JANTQA010000033">
    <property type="protein sequence ID" value="KAJ3437320.1"/>
    <property type="molecule type" value="Genomic_DNA"/>
</dbReference>
<dbReference type="InterPro" id="IPR029052">
    <property type="entry name" value="Metallo-depent_PP-like"/>
</dbReference>
<dbReference type="Proteomes" id="UP001150062">
    <property type="component" value="Unassembled WGS sequence"/>
</dbReference>
<dbReference type="PRINTS" id="PR00114">
    <property type="entry name" value="STPHPHTASE"/>
</dbReference>
<dbReference type="SMART" id="SM00156">
    <property type="entry name" value="PP2Ac"/>
    <property type="match status" value="1"/>
</dbReference>
<keyword evidence="2 5" id="KW-0378">Hydrolase</keyword>
<reference evidence="7" key="2">
    <citation type="submission" date="2022-08" db="EMBL/GenBank/DDBJ databases">
        <title>Novel sulphate-reducing endosymbionts in the free-living metamonad Anaeramoeba.</title>
        <authorList>
            <person name="Jerlstrom-Hultqvist J."/>
            <person name="Cepicka I."/>
            <person name="Gallot-Lavallee L."/>
            <person name="Salas-Leiva D."/>
            <person name="Curtis B.A."/>
            <person name="Zahonova K."/>
            <person name="Pipaliya S."/>
            <person name="Dacks J."/>
            <person name="Roger A.J."/>
        </authorList>
    </citation>
    <scope>NUCLEOTIDE SEQUENCE</scope>
    <source>
        <strain evidence="7">Busselton2</strain>
    </source>
</reference>
<keyword evidence="4" id="KW-0464">Manganese</keyword>
<protein>
    <recommendedName>
        <fullName evidence="5">Serine/threonine-protein phosphatase</fullName>
        <ecNumber evidence="5">3.1.3.16</ecNumber>
    </recommendedName>
</protein>
<dbReference type="EMBL" id="JAOAOG010000103">
    <property type="protein sequence ID" value="KAJ6248968.1"/>
    <property type="molecule type" value="Genomic_DNA"/>
</dbReference>
<evidence type="ECO:0000313" key="7">
    <source>
        <dbReference type="EMBL" id="KAJ3437320.1"/>
    </source>
</evidence>
<dbReference type="GO" id="GO:0004722">
    <property type="term" value="F:protein serine/threonine phosphatase activity"/>
    <property type="evidence" value="ECO:0007669"/>
    <property type="project" value="UniProtKB-EC"/>
</dbReference>
<keyword evidence="3" id="KW-0904">Protein phosphatase</keyword>
<evidence type="ECO:0000256" key="1">
    <source>
        <dbReference type="ARBA" id="ARBA00022723"/>
    </source>
</evidence>
<dbReference type="PANTHER" id="PTHR45619">
    <property type="entry name" value="SERINE/THREONINE-PROTEIN PHOSPHATASE PP2A-RELATED"/>
    <property type="match status" value="1"/>
</dbReference>
<evidence type="ECO:0000256" key="4">
    <source>
        <dbReference type="ARBA" id="ARBA00023211"/>
    </source>
</evidence>
<keyword evidence="1" id="KW-0479">Metal-binding</keyword>